<evidence type="ECO:0000256" key="2">
    <source>
        <dbReference type="ARBA" id="ARBA00022737"/>
    </source>
</evidence>
<dbReference type="PROSITE" id="PS50012">
    <property type="entry name" value="RCC1_3"/>
    <property type="match status" value="7"/>
</dbReference>
<evidence type="ECO:0000313" key="6">
    <source>
        <dbReference type="EMBL" id="KAK1935081.1"/>
    </source>
</evidence>
<dbReference type="InterPro" id="IPR009091">
    <property type="entry name" value="RCC1/BLIP-II"/>
</dbReference>
<dbReference type="GO" id="GO:0005737">
    <property type="term" value="C:cytoplasm"/>
    <property type="evidence" value="ECO:0007669"/>
    <property type="project" value="TreeGrafter"/>
</dbReference>
<sequence length="537" mass="58164">MKRGRVDVGVSKEQYEASLSAPPESDVGSFPRAPNQVLKARKIVTATPTSRAQEAARQLTALNRAFVANLKTQWALNKADSWVQNMKEYISYAREIDAKFGAHGGQLLTFGSGDCGQLGHGVNTDEEVEMDDEDPRKDDKLSVKFPRVVRPLFKLKIVRVACGGLHSAAVTAAGEVYTWGCSDDGALGHDEDENVPSKVDGFGPQQAMAVQIVCGDCHTGVVTLAGKVYTWGSYKDKEGKQWCDASSAKAAHKQKQLRPFLIKALDNVADIRCGEAFNLVRTNDGRVFSWGLGEMGQLGRKVDAEMKDSKGDYKVDMVYSQHLQPKPVMLGKDPLPVVKSIGCGSFHSLFALSANGYLYTCGLNNYGQLGIGNTENCTELQLVEDLSSKNVAFVDGGTHHSVVLTNDGEIYTFGRADSGQLGMLETCNVGEFKDRPQKVMIPTPKDGGSSVVRTVATGSNHTLALTESNAIFSWGYGDMLALGNGKDRDELKPRQLDWSEAYDRNGNDITPFGKATILQLDAGGQHSAVLAKSIEDK</sequence>
<dbReference type="Proteomes" id="UP001259832">
    <property type="component" value="Unassembled WGS sequence"/>
</dbReference>
<dbReference type="InterPro" id="IPR058923">
    <property type="entry name" value="RCC1-like_dom"/>
</dbReference>
<keyword evidence="2" id="KW-0677">Repeat</keyword>
<evidence type="ECO:0000256" key="3">
    <source>
        <dbReference type="PROSITE-ProRule" id="PRU00235"/>
    </source>
</evidence>
<gene>
    <name evidence="6" type="ORF">P3T76_010847</name>
</gene>
<comment type="caution">
    <text evidence="6">The sequence shown here is derived from an EMBL/GenBank/DDBJ whole genome shotgun (WGS) entry which is preliminary data.</text>
</comment>
<reference evidence="6" key="1">
    <citation type="submission" date="2023-08" db="EMBL/GenBank/DDBJ databases">
        <title>Reference Genome Resource for the Citrus Pathogen Phytophthora citrophthora.</title>
        <authorList>
            <person name="Moller H."/>
            <person name="Coetzee B."/>
            <person name="Rose L.J."/>
            <person name="Van Niekerk J.M."/>
        </authorList>
    </citation>
    <scope>NUCLEOTIDE SEQUENCE</scope>
    <source>
        <strain evidence="6">STE-U-9442</strain>
    </source>
</reference>
<accession>A0AAD9GAU8</accession>
<dbReference type="SUPFAM" id="SSF50985">
    <property type="entry name" value="RCC1/BLIP-II"/>
    <property type="match status" value="1"/>
</dbReference>
<dbReference type="PROSITE" id="PS00626">
    <property type="entry name" value="RCC1_2"/>
    <property type="match status" value="2"/>
</dbReference>
<evidence type="ECO:0000313" key="7">
    <source>
        <dbReference type="Proteomes" id="UP001259832"/>
    </source>
</evidence>
<dbReference type="PRINTS" id="PR00633">
    <property type="entry name" value="RCCNDNSATION"/>
</dbReference>
<proteinExistence type="predicted"/>
<feature type="repeat" description="RCC1" evidence="3">
    <location>
        <begin position="469"/>
        <end position="533"/>
    </location>
</feature>
<feature type="region of interest" description="Disordered" evidence="4">
    <location>
        <begin position="1"/>
        <end position="31"/>
    </location>
</feature>
<dbReference type="InterPro" id="IPR000408">
    <property type="entry name" value="Reg_chr_condens"/>
</dbReference>
<dbReference type="PANTHER" id="PTHR45982:SF1">
    <property type="entry name" value="REGULATOR OF CHROMOSOME CONDENSATION"/>
    <property type="match status" value="1"/>
</dbReference>
<evidence type="ECO:0000256" key="4">
    <source>
        <dbReference type="SAM" id="MobiDB-lite"/>
    </source>
</evidence>
<dbReference type="Pfam" id="PF25390">
    <property type="entry name" value="WD40_RLD"/>
    <property type="match status" value="1"/>
</dbReference>
<dbReference type="EMBL" id="JASMQC010000024">
    <property type="protein sequence ID" value="KAK1935081.1"/>
    <property type="molecule type" value="Genomic_DNA"/>
</dbReference>
<dbReference type="Gene3D" id="2.130.10.30">
    <property type="entry name" value="Regulator of chromosome condensation 1/beta-lactamase-inhibitor protein II"/>
    <property type="match status" value="1"/>
</dbReference>
<dbReference type="PANTHER" id="PTHR45982">
    <property type="entry name" value="REGULATOR OF CHROMOSOME CONDENSATION"/>
    <property type="match status" value="1"/>
</dbReference>
<feature type="domain" description="RCC1-like" evidence="5">
    <location>
        <begin position="106"/>
        <end position="529"/>
    </location>
</feature>
<dbReference type="InterPro" id="IPR051553">
    <property type="entry name" value="Ran_GTPase-activating"/>
</dbReference>
<keyword evidence="1" id="KW-0344">Guanine-nucleotide releasing factor</keyword>
<feature type="repeat" description="RCC1" evidence="3">
    <location>
        <begin position="226"/>
        <end position="284"/>
    </location>
</feature>
<feature type="repeat" description="RCC1" evidence="3">
    <location>
        <begin position="408"/>
        <end position="468"/>
    </location>
</feature>
<keyword evidence="7" id="KW-1185">Reference proteome</keyword>
<dbReference type="GO" id="GO:0005085">
    <property type="term" value="F:guanyl-nucleotide exchange factor activity"/>
    <property type="evidence" value="ECO:0007669"/>
    <property type="project" value="TreeGrafter"/>
</dbReference>
<feature type="repeat" description="RCC1" evidence="3">
    <location>
        <begin position="356"/>
        <end position="407"/>
    </location>
</feature>
<name>A0AAD9GAU8_9STRA</name>
<dbReference type="AlphaFoldDB" id="A0AAD9GAU8"/>
<feature type="repeat" description="RCC1" evidence="3">
    <location>
        <begin position="174"/>
        <end position="225"/>
    </location>
</feature>
<organism evidence="6 7">
    <name type="scientific">Phytophthora citrophthora</name>
    <dbReference type="NCBI Taxonomy" id="4793"/>
    <lineage>
        <taxon>Eukaryota</taxon>
        <taxon>Sar</taxon>
        <taxon>Stramenopiles</taxon>
        <taxon>Oomycota</taxon>
        <taxon>Peronosporomycetes</taxon>
        <taxon>Peronosporales</taxon>
        <taxon>Peronosporaceae</taxon>
        <taxon>Phytophthora</taxon>
    </lineage>
</organism>
<evidence type="ECO:0000259" key="5">
    <source>
        <dbReference type="Pfam" id="PF25390"/>
    </source>
</evidence>
<protein>
    <submittedName>
        <fullName evidence="6">Regulator of chromosome condensation</fullName>
    </submittedName>
</protein>
<feature type="repeat" description="RCC1" evidence="3">
    <location>
        <begin position="285"/>
        <end position="354"/>
    </location>
</feature>
<evidence type="ECO:0000256" key="1">
    <source>
        <dbReference type="ARBA" id="ARBA00022658"/>
    </source>
</evidence>
<feature type="repeat" description="RCC1" evidence="3">
    <location>
        <begin position="105"/>
        <end position="173"/>
    </location>
</feature>